<feature type="region of interest" description="Disordered" evidence="1">
    <location>
        <begin position="191"/>
        <end position="216"/>
    </location>
</feature>
<protein>
    <recommendedName>
        <fullName evidence="5">DUF4232 domain-containing protein</fullName>
    </recommendedName>
</protein>
<evidence type="ECO:0000313" key="4">
    <source>
        <dbReference type="Proteomes" id="UP000259636"/>
    </source>
</evidence>
<keyword evidence="2" id="KW-0732">Signal</keyword>
<accession>A0A385DFD4</accession>
<feature type="chain" id="PRO_5017358132" description="DUF4232 domain-containing protein" evidence="2">
    <location>
        <begin position="35"/>
        <end position="216"/>
    </location>
</feature>
<reference evidence="3 4" key="1">
    <citation type="submission" date="2018-08" db="EMBL/GenBank/DDBJ databases">
        <authorList>
            <person name="Ferrada E.E."/>
            <person name="Latorre B.A."/>
        </authorList>
    </citation>
    <scope>NUCLEOTIDE SEQUENCE [LARGE SCALE GENOMIC DNA]</scope>
    <source>
        <strain evidence="3 4">VK-A60T</strain>
    </source>
</reference>
<gene>
    <name evidence="3" type="ORF">D0C37_22480</name>
</gene>
<proteinExistence type="predicted"/>
<dbReference type="Proteomes" id="UP000259636">
    <property type="component" value="Chromosome"/>
</dbReference>
<evidence type="ECO:0000256" key="2">
    <source>
        <dbReference type="SAM" id="SignalP"/>
    </source>
</evidence>
<evidence type="ECO:0008006" key="5">
    <source>
        <dbReference type="Google" id="ProtNLM"/>
    </source>
</evidence>
<dbReference type="RefSeq" id="WP_117350130.1">
    <property type="nucleotide sequence ID" value="NZ_CP031742.1"/>
</dbReference>
<organism evidence="3 4">
    <name type="scientific">Streptomyces koyangensis</name>
    <dbReference type="NCBI Taxonomy" id="188770"/>
    <lineage>
        <taxon>Bacteria</taxon>
        <taxon>Bacillati</taxon>
        <taxon>Actinomycetota</taxon>
        <taxon>Actinomycetes</taxon>
        <taxon>Kitasatosporales</taxon>
        <taxon>Streptomycetaceae</taxon>
        <taxon>Streptomyces</taxon>
        <taxon>Streptomyces aurantiacus group</taxon>
    </lineage>
</organism>
<dbReference type="GeneID" id="300116913"/>
<sequence>MTRQKRQRKTQQSGRGAVPAALVAAALLATGCGAADTGGPAPHPGLDAFHAQDCPELTGSEKENGNLITLTHDQPEEGVSLRPGGDPATVLVKLCNTTDRPLTGIALSAQLEWSDAGERDPLLTVEHRETPDGQWRTADLVVANDYDPLRGADAARDLAPGATRVVEYRFTAAEEAPSGARPLTIHAVRAGADPDDAEEQRGGGLGGLRLSVLSKD</sequence>
<dbReference type="AlphaFoldDB" id="A0A385DFD4"/>
<name>A0A385DFD4_9ACTN</name>
<evidence type="ECO:0000313" key="3">
    <source>
        <dbReference type="EMBL" id="AXQ57098.1"/>
    </source>
</evidence>
<dbReference type="PROSITE" id="PS51257">
    <property type="entry name" value="PROKAR_LIPOPROTEIN"/>
    <property type="match status" value="1"/>
</dbReference>
<dbReference type="KEGG" id="sky:D0C37_22480"/>
<evidence type="ECO:0000256" key="1">
    <source>
        <dbReference type="SAM" id="MobiDB-lite"/>
    </source>
</evidence>
<dbReference type="EMBL" id="CP031742">
    <property type="protein sequence ID" value="AXQ57098.1"/>
    <property type="molecule type" value="Genomic_DNA"/>
</dbReference>
<feature type="signal peptide" evidence="2">
    <location>
        <begin position="1"/>
        <end position="34"/>
    </location>
</feature>